<dbReference type="SMART" id="SM00235">
    <property type="entry name" value="ZnMc"/>
    <property type="match status" value="1"/>
</dbReference>
<dbReference type="CDD" id="cd04280">
    <property type="entry name" value="ZnMc_astacin_like"/>
    <property type="match status" value="1"/>
</dbReference>
<organism evidence="4">
    <name type="scientific">Timema californicum</name>
    <name type="common">California timema</name>
    <name type="synonym">Walking stick</name>
    <dbReference type="NCBI Taxonomy" id="61474"/>
    <lineage>
        <taxon>Eukaryota</taxon>
        <taxon>Metazoa</taxon>
        <taxon>Ecdysozoa</taxon>
        <taxon>Arthropoda</taxon>
        <taxon>Hexapoda</taxon>
        <taxon>Insecta</taxon>
        <taxon>Pterygota</taxon>
        <taxon>Neoptera</taxon>
        <taxon>Polyneoptera</taxon>
        <taxon>Phasmatodea</taxon>
        <taxon>Timematodea</taxon>
        <taxon>Timematoidea</taxon>
        <taxon>Timematidae</taxon>
        <taxon>Timema</taxon>
    </lineage>
</organism>
<dbReference type="PROSITE" id="PS51864">
    <property type="entry name" value="ASTACIN"/>
    <property type="match status" value="1"/>
</dbReference>
<evidence type="ECO:0000256" key="1">
    <source>
        <dbReference type="PROSITE-ProRule" id="PRU01211"/>
    </source>
</evidence>
<dbReference type="InterPro" id="IPR001506">
    <property type="entry name" value="Peptidase_M12A"/>
</dbReference>
<feature type="binding site" evidence="1">
    <location>
        <position position="360"/>
    </location>
    <ligand>
        <name>Zn(2+)</name>
        <dbReference type="ChEBI" id="CHEBI:29105"/>
        <note>catalytic</note>
    </ligand>
</feature>
<keyword evidence="1 2" id="KW-0862">Zinc</keyword>
<feature type="active site" evidence="1">
    <location>
        <position position="361"/>
    </location>
</feature>
<dbReference type="AlphaFoldDB" id="A0A7R9JBV0"/>
<evidence type="ECO:0000259" key="3">
    <source>
        <dbReference type="PROSITE" id="PS51864"/>
    </source>
</evidence>
<dbReference type="PRINTS" id="PR00480">
    <property type="entry name" value="ASTACIN"/>
</dbReference>
<protein>
    <recommendedName>
        <fullName evidence="2">Metalloendopeptidase</fullName>
        <ecNumber evidence="2">3.4.24.-</ecNumber>
    </recommendedName>
</protein>
<dbReference type="GO" id="GO:0004222">
    <property type="term" value="F:metalloendopeptidase activity"/>
    <property type="evidence" value="ECO:0007669"/>
    <property type="project" value="UniProtKB-UniRule"/>
</dbReference>
<comment type="cofactor">
    <cofactor evidence="1 2">
        <name>Zn(2+)</name>
        <dbReference type="ChEBI" id="CHEBI:29105"/>
    </cofactor>
    <text evidence="1 2">Binds 1 zinc ion per subunit.</text>
</comment>
<keyword evidence="1 2" id="KW-0378">Hydrolase</keyword>
<dbReference type="InterPro" id="IPR024079">
    <property type="entry name" value="MetalloPept_cat_dom_sf"/>
</dbReference>
<keyword evidence="1 2" id="KW-0479">Metal-binding</keyword>
<dbReference type="EMBL" id="OE184243">
    <property type="protein sequence ID" value="CAD7576436.1"/>
    <property type="molecule type" value="Genomic_DNA"/>
</dbReference>
<keyword evidence="1 2" id="KW-0645">Protease</keyword>
<proteinExistence type="predicted"/>
<dbReference type="InterPro" id="IPR006026">
    <property type="entry name" value="Peptidase_Metallo"/>
</dbReference>
<comment type="caution">
    <text evidence="1">Lacks conserved residue(s) required for the propagation of feature annotation.</text>
</comment>
<dbReference type="InterPro" id="IPR034035">
    <property type="entry name" value="Astacin-like_dom"/>
</dbReference>
<dbReference type="PANTHER" id="PTHR10127">
    <property type="entry name" value="DISCOIDIN, CUB, EGF, LAMININ , AND ZINC METALLOPROTEASE DOMAIN CONTAINING"/>
    <property type="match status" value="1"/>
</dbReference>
<dbReference type="SUPFAM" id="SSF55486">
    <property type="entry name" value="Metalloproteases ('zincins'), catalytic domain"/>
    <property type="match status" value="1"/>
</dbReference>
<dbReference type="Pfam" id="PF01400">
    <property type="entry name" value="Astacin"/>
    <property type="match status" value="2"/>
</dbReference>
<dbReference type="PANTHER" id="PTHR10127:SF873">
    <property type="entry name" value="METALLOENDOPEPTIDASE"/>
    <property type="match status" value="1"/>
</dbReference>
<dbReference type="Gene3D" id="3.40.390.10">
    <property type="entry name" value="Collagenase (Catalytic Domain)"/>
    <property type="match status" value="1"/>
</dbReference>
<name>A0A7R9JBV0_TIMCA</name>
<accession>A0A7R9JBV0</accession>
<gene>
    <name evidence="4" type="ORF">TCMB3V08_LOCUS9006</name>
</gene>
<feature type="binding site" evidence="1">
    <location>
        <position position="370"/>
    </location>
    <ligand>
        <name>Zn(2+)</name>
        <dbReference type="ChEBI" id="CHEBI:29105"/>
        <note>catalytic</note>
    </ligand>
</feature>
<reference evidence="4" key="1">
    <citation type="submission" date="2020-11" db="EMBL/GenBank/DDBJ databases">
        <authorList>
            <person name="Tran Van P."/>
        </authorList>
    </citation>
    <scope>NUCLEOTIDE SEQUENCE</scope>
</reference>
<dbReference type="GO" id="GO:0006508">
    <property type="term" value="P:proteolysis"/>
    <property type="evidence" value="ECO:0007669"/>
    <property type="project" value="UniProtKB-KW"/>
</dbReference>
<dbReference type="EC" id="3.4.24.-" evidence="2"/>
<evidence type="ECO:0000256" key="2">
    <source>
        <dbReference type="RuleBase" id="RU361183"/>
    </source>
</evidence>
<feature type="binding site" evidence="1">
    <location>
        <position position="364"/>
    </location>
    <ligand>
        <name>Zn(2+)</name>
        <dbReference type="ChEBI" id="CHEBI:29105"/>
        <note>catalytic</note>
    </ligand>
</feature>
<evidence type="ECO:0000313" key="4">
    <source>
        <dbReference type="EMBL" id="CAD7576436.1"/>
    </source>
</evidence>
<keyword evidence="1 2" id="KW-0482">Metalloprotease</keyword>
<dbReference type="GO" id="GO:0008270">
    <property type="term" value="F:zinc ion binding"/>
    <property type="evidence" value="ECO:0007669"/>
    <property type="project" value="UniProtKB-UniRule"/>
</dbReference>
<sequence>MPPRSNRYCDLNDTIWMEVLSSSGKLALYLLLVKTSLPTYNSAPSTVNYTSPENALFPPPIIHSLCPRPEYARDVQPHAQPKVPALTRSPPTSIDWDALQWDFPRFFGNLHECSGHTRVSNLMGQPEFHETSQGVTITSHGKLSYDQALITYKFRIEDISIKFLVDKFETYSSPVASLVLTDSSQLTSDSQHSVLLYMYLNMTSYLDARYMLATLCLTFFILPLNGRNLDKGNYKPIGPGTDKGLYNPGLYQGDIVMKAGNKNAVTDPNLLWPNAAIIYKPDPDIGCPQSPQCRILMKAIDHYHEVSCVRFKEWTGENDVVDVFFNLDSGACWSPVGRSGDGEQKLSLGQRCWYLGIVIHELGHAVGFWHEMNRPDRDSYIYVYWDNIISQKQEPDRLKRALLDLLPSKQGRSAVKSDTKGNCVSGFSSAFATHDSHSVDTLGEKFDYRSIMMYDEYAFSKDGVSPTLQAKENGVVIGPIWKKHRLSQSDIRRIHKLYKCNGNKPKPGFPSNVKCNFNSHTCGFKNGGSAVWNWRNVTAKDGYVYNSYETAGDDPGYFLSTNFHPLSKDDPRGPMGCVRFWYLLQGNGEPYLKLSQAYLDKATQLFYNPDMTYDLWENDTETEEWIHGETTPKQRSGSTGSDIRTLTLLQLSQAYLDKATQLFYNPDMTYDLWENDTETEEWIHGETTPKQRSGSTGSDIRTLTLLQLSQAYLDKATQLFYNPDMTYDLWENDTETEEWIHGE</sequence>
<feature type="domain" description="Peptidase M12A" evidence="3">
    <location>
        <begin position="263"/>
        <end position="501"/>
    </location>
</feature>